<keyword evidence="5" id="KW-0862">Zinc</keyword>
<dbReference type="InterPro" id="IPR032350">
    <property type="entry name" value="Nbr1_FW"/>
</dbReference>
<evidence type="ECO:0000259" key="9">
    <source>
        <dbReference type="PROSITE" id="PS50030"/>
    </source>
</evidence>
<evidence type="ECO:0000256" key="4">
    <source>
        <dbReference type="ARBA" id="ARBA00022771"/>
    </source>
</evidence>
<dbReference type="Bgee" id="ENSLOCG00000012171">
    <property type="expression patterns" value="Expressed in camera-type eye and 13 other cell types or tissues"/>
</dbReference>
<reference evidence="11" key="3">
    <citation type="submission" date="2025-09" db="UniProtKB">
        <authorList>
            <consortium name="Ensembl"/>
        </authorList>
    </citation>
    <scope>IDENTIFICATION</scope>
</reference>
<dbReference type="EMBL" id="AHAT01023049">
    <property type="status" value="NOT_ANNOTATED_CDS"/>
    <property type="molecule type" value="Genomic_DNA"/>
</dbReference>
<dbReference type="GO" id="GO:0016236">
    <property type="term" value="P:macroautophagy"/>
    <property type="evidence" value="ECO:0000318"/>
    <property type="project" value="GO_Central"/>
</dbReference>
<dbReference type="Pfam" id="PF00564">
    <property type="entry name" value="PB1"/>
    <property type="match status" value="1"/>
</dbReference>
<dbReference type="GO" id="GO:0008270">
    <property type="term" value="F:zinc ion binding"/>
    <property type="evidence" value="ECO:0007669"/>
    <property type="project" value="UniProtKB-KW"/>
</dbReference>
<reference evidence="11" key="2">
    <citation type="submission" date="2025-08" db="UniProtKB">
        <authorList>
            <consortium name="Ensembl"/>
        </authorList>
    </citation>
    <scope>IDENTIFICATION</scope>
</reference>
<feature type="domain" description="UBA" evidence="9">
    <location>
        <begin position="935"/>
        <end position="978"/>
    </location>
</feature>
<dbReference type="GO" id="GO:0030017">
    <property type="term" value="C:sarcomere"/>
    <property type="evidence" value="ECO:0007669"/>
    <property type="project" value="UniProtKB-SubCell"/>
</dbReference>
<evidence type="ECO:0000256" key="5">
    <source>
        <dbReference type="ARBA" id="ARBA00022833"/>
    </source>
</evidence>
<dbReference type="EMBL" id="AHAT01023051">
    <property type="status" value="NOT_ANNOTATED_CDS"/>
    <property type="molecule type" value="Genomic_DNA"/>
</dbReference>
<dbReference type="InterPro" id="IPR000433">
    <property type="entry name" value="Znf_ZZ"/>
</dbReference>
<dbReference type="Gene3D" id="2.60.40.10">
    <property type="entry name" value="Immunoglobulins"/>
    <property type="match status" value="1"/>
</dbReference>
<evidence type="ECO:0000256" key="6">
    <source>
        <dbReference type="ARBA" id="ARBA00023329"/>
    </source>
</evidence>
<dbReference type="SUPFAM" id="SSF46934">
    <property type="entry name" value="UBA-like"/>
    <property type="match status" value="1"/>
</dbReference>
<evidence type="ECO:0000256" key="1">
    <source>
        <dbReference type="ARBA" id="ARBA00004204"/>
    </source>
</evidence>
<dbReference type="SMART" id="SM00666">
    <property type="entry name" value="PB1"/>
    <property type="match status" value="1"/>
</dbReference>
<proteinExistence type="predicted"/>
<dbReference type="STRING" id="7918.ENSLOCP00000014973"/>
<feature type="region of interest" description="Disordered" evidence="8">
    <location>
        <begin position="633"/>
        <end position="659"/>
    </location>
</feature>
<evidence type="ECO:0000313" key="12">
    <source>
        <dbReference type="Proteomes" id="UP000018468"/>
    </source>
</evidence>
<keyword evidence="3" id="KW-0479">Metal-binding</keyword>
<dbReference type="InParanoid" id="W5N2W4"/>
<feature type="region of interest" description="Disordered" evidence="8">
    <location>
        <begin position="862"/>
        <end position="901"/>
    </location>
</feature>
<dbReference type="PANTHER" id="PTHR20930">
    <property type="entry name" value="OVARIAN CARCINOMA ANTIGEN CA125-RELATED"/>
    <property type="match status" value="1"/>
</dbReference>
<dbReference type="Pfam" id="PF24932">
    <property type="entry name" value="UBA_NBR1_C"/>
    <property type="match status" value="1"/>
</dbReference>
<dbReference type="PROSITE" id="PS01357">
    <property type="entry name" value="ZF_ZZ_1"/>
    <property type="match status" value="1"/>
</dbReference>
<evidence type="ECO:0000256" key="8">
    <source>
        <dbReference type="SAM" id="MobiDB-lite"/>
    </source>
</evidence>
<feature type="compositionally biased region" description="Basic and acidic residues" evidence="8">
    <location>
        <begin position="636"/>
        <end position="651"/>
    </location>
</feature>
<feature type="coiled-coil region" evidence="7">
    <location>
        <begin position="286"/>
        <end position="320"/>
    </location>
</feature>
<protein>
    <submittedName>
        <fullName evidence="11">NBR1 autophagy cargo receptor b</fullName>
    </submittedName>
</protein>
<evidence type="ECO:0000259" key="10">
    <source>
        <dbReference type="PROSITE" id="PS51745"/>
    </source>
</evidence>
<dbReference type="CDD" id="cd14947">
    <property type="entry name" value="NBR1_like"/>
    <property type="match status" value="1"/>
</dbReference>
<dbReference type="OMA" id="CEERTIQ"/>
<keyword evidence="7" id="KW-0175">Coiled coil</keyword>
<dbReference type="HOGENOM" id="CLU_014175_0_0_1"/>
<dbReference type="InterPro" id="IPR043145">
    <property type="entry name" value="Znf_ZZ_sf"/>
</dbReference>
<dbReference type="SUPFAM" id="SSF54277">
    <property type="entry name" value="CAD &amp; PB1 domains"/>
    <property type="match status" value="1"/>
</dbReference>
<dbReference type="InterPro" id="IPR053793">
    <property type="entry name" value="PB1-like"/>
</dbReference>
<dbReference type="InterPro" id="IPR015940">
    <property type="entry name" value="UBA"/>
</dbReference>
<dbReference type="Gene3D" id="3.10.20.90">
    <property type="entry name" value="Phosphatidylinositol 3-kinase Catalytic Subunit, Chain A, domain 1"/>
    <property type="match status" value="1"/>
</dbReference>
<dbReference type="PANTHER" id="PTHR20930:SF2">
    <property type="entry name" value="NEXT TO BRCA1 GENE 1 PROTEIN"/>
    <property type="match status" value="1"/>
</dbReference>
<organism evidence="11 12">
    <name type="scientific">Lepisosteus oculatus</name>
    <name type="common">Spotted gar</name>
    <dbReference type="NCBI Taxonomy" id="7918"/>
    <lineage>
        <taxon>Eukaryota</taxon>
        <taxon>Metazoa</taxon>
        <taxon>Chordata</taxon>
        <taxon>Craniata</taxon>
        <taxon>Vertebrata</taxon>
        <taxon>Euteleostomi</taxon>
        <taxon>Actinopterygii</taxon>
        <taxon>Neopterygii</taxon>
        <taxon>Holostei</taxon>
        <taxon>Semionotiformes</taxon>
        <taxon>Lepisosteidae</taxon>
        <taxon>Lepisosteus</taxon>
    </lineage>
</organism>
<feature type="compositionally biased region" description="Acidic residues" evidence="8">
    <location>
        <begin position="732"/>
        <end position="744"/>
    </location>
</feature>
<evidence type="ECO:0000256" key="3">
    <source>
        <dbReference type="ARBA" id="ARBA00022723"/>
    </source>
</evidence>
<keyword evidence="6" id="KW-0968">Cytoplasmic vesicle</keyword>
<dbReference type="GO" id="GO:0043130">
    <property type="term" value="F:ubiquitin binding"/>
    <property type="evidence" value="ECO:0000318"/>
    <property type="project" value="GO_Central"/>
</dbReference>
<keyword evidence="4" id="KW-0863">Zinc-finger</keyword>
<dbReference type="CDD" id="cd14319">
    <property type="entry name" value="UBA_NBR1"/>
    <property type="match status" value="1"/>
</dbReference>
<evidence type="ECO:0000256" key="7">
    <source>
        <dbReference type="SAM" id="Coils"/>
    </source>
</evidence>
<comment type="subcellular location">
    <subcellularLocation>
        <location evidence="1">Cytoplasm</location>
        <location evidence="1">Myofibril</location>
        <location evidence="1">Sarcomere</location>
    </subcellularLocation>
    <subcellularLocation>
        <location evidence="2">Cytoplasmic vesicle</location>
        <location evidence="2">Autophagosome</location>
    </subcellularLocation>
</comment>
<feature type="region of interest" description="Disordered" evidence="8">
    <location>
        <begin position="772"/>
        <end position="810"/>
    </location>
</feature>
<dbReference type="FunFam" id="1.10.8.10:FF:000033">
    <property type="entry name" value="Next to BRCA1 gene 1 protein"/>
    <property type="match status" value="1"/>
</dbReference>
<feature type="region of interest" description="Disordered" evidence="8">
    <location>
        <begin position="712"/>
        <end position="753"/>
    </location>
</feature>
<dbReference type="Ensembl" id="ENSLOCT00000015002.1">
    <property type="protein sequence ID" value="ENSLOCP00000014973.1"/>
    <property type="gene ID" value="ENSLOCG00000012171.1"/>
</dbReference>
<dbReference type="FunFam" id="2.60.40.10:FF:000199">
    <property type="entry name" value="next to BRCA1 gene 1 protein-like"/>
    <property type="match status" value="1"/>
</dbReference>
<evidence type="ECO:0000256" key="2">
    <source>
        <dbReference type="ARBA" id="ARBA00004419"/>
    </source>
</evidence>
<dbReference type="GO" id="GO:0031410">
    <property type="term" value="C:cytoplasmic vesicle"/>
    <property type="evidence" value="ECO:0007669"/>
    <property type="project" value="UniProtKB-KW"/>
</dbReference>
<name>W5N2W4_LEPOC</name>
<evidence type="ECO:0000313" key="11">
    <source>
        <dbReference type="Ensembl" id="ENSLOCP00000014973.1"/>
    </source>
</evidence>
<feature type="compositionally biased region" description="Polar residues" evidence="8">
    <location>
        <begin position="775"/>
        <end position="797"/>
    </location>
</feature>
<dbReference type="SUPFAM" id="SSF57850">
    <property type="entry name" value="RING/U-box"/>
    <property type="match status" value="1"/>
</dbReference>
<sequence>AMDSPVSLKAHFKGRAESLLVSDSERTRWEAVEVAVKHSFRLSDVQIKYLDEDNEEVSINSQEEYEEALKSAKKQGNRLRVNVYEVKGSSGTGERERGGGKRDHDVITTGVKPMMHCSAPAKPVSQNVPAASPVKETLVIKEVKVNRENDQAPPAWFTSYMEKFKDQLVKEAVERICQDFSERFCIQKVSQPSSEEPGSVAAQVQEVSSTAADRPKLPACQSCQAQTQRGSYLCSVCPSYTLCEQCSYGHDPTHSLVKIRTLVPPLFDCGTSVTGESGRLQKRIDKSFRKAEKQRLKAEKRQLKAEVREIKKQLRMERRSAQWSAAGEGAADPVLLQPRGTVASGAQSPKQSCAPMVPTMTAVFLDENLPDGTRLQPGTKFIKYWRMKNTGTVSWTVETKLKFMWGNLDLATGEKKEVVVPFLQPGQVGVVCVEFVAPGQEGTYTSHWRLAHRGEQFGPRVWCSIVVDPLTAEYCAEGQDPALCSKPEDIFVHMILNSEMCPCVALITNMLFSMLIQYNEVFFGLHTSSFMLCASFPRLEGVVRSRWRVVRLCVSAADMTPCMSPLPCDGPLLEKPGLGLIEEEAEGSALKPLLGVPLGEQPQAGSGPAQEEGEEDISGTQFVCETVIRSLTLEEAPDHTPPRRNKLDSQRSKSCVQRGGKGFMSSSLLVDSLQGMITVECVVLEESRSSLHKKASDVQVCKAQLPVQLLPPEECEESDIESVHAGSGSEREGDEEMAQDDQDEVQSQGSSASSEDYIIILPDCFDTSRPLGESMYSSALSQPGTEASSMETDSAPEQSELGAPEGQRAAAVPGHSVNDMLCASQTLDAVPLTPEVVPTPATLQPRSWRECLTTHQLWDAVRVRDGDSLSDPGGGSRPHPPEEEQARQSEESDSHARSQGGIAGGLVKGALLVAASAYKALFTGQPVPAQPPADSASQQAAMMEVLLEMGFGDRQLNQRLLKKHNYNLLDVVNELVQMTDNDWYSTRY</sequence>
<accession>W5N2W4</accession>
<dbReference type="PROSITE" id="PS51745">
    <property type="entry name" value="PB1"/>
    <property type="match status" value="1"/>
</dbReference>
<dbReference type="GO" id="GO:0005776">
    <property type="term" value="C:autophagosome"/>
    <property type="evidence" value="ECO:0007669"/>
    <property type="project" value="UniProtKB-SubCell"/>
</dbReference>
<dbReference type="eggNOG" id="KOG4582">
    <property type="taxonomic scope" value="Eukaryota"/>
</dbReference>
<dbReference type="AlphaFoldDB" id="W5N2W4"/>
<dbReference type="EMBL" id="AHAT01023052">
    <property type="status" value="NOT_ANNOTATED_CDS"/>
    <property type="molecule type" value="Genomic_DNA"/>
</dbReference>
<dbReference type="InterPro" id="IPR056893">
    <property type="entry name" value="UBA_Nbr1_C"/>
</dbReference>
<dbReference type="Pfam" id="PF16158">
    <property type="entry name" value="N_BRCA1_IG"/>
    <property type="match status" value="1"/>
</dbReference>
<dbReference type="PROSITE" id="PS50030">
    <property type="entry name" value="UBA"/>
    <property type="match status" value="1"/>
</dbReference>
<keyword evidence="12" id="KW-1185">Reference proteome</keyword>
<dbReference type="EMBL" id="AHAT01023050">
    <property type="status" value="NOT_ANNOTATED_CDS"/>
    <property type="molecule type" value="Genomic_DNA"/>
</dbReference>
<dbReference type="InterPro" id="IPR009060">
    <property type="entry name" value="UBA-like_sf"/>
</dbReference>
<dbReference type="GO" id="GO:0000407">
    <property type="term" value="C:phagophore assembly site"/>
    <property type="evidence" value="ECO:0000318"/>
    <property type="project" value="GO_Central"/>
</dbReference>
<dbReference type="FunFam" id="3.10.20.90:FF:000072">
    <property type="entry name" value="Next to BRCA1 gene 1 protein"/>
    <property type="match status" value="1"/>
</dbReference>
<dbReference type="Proteomes" id="UP000018468">
    <property type="component" value="Linkage group LG15"/>
</dbReference>
<dbReference type="Gene3D" id="1.10.8.10">
    <property type="entry name" value="DNA helicase RuvA subunit, C-terminal domain"/>
    <property type="match status" value="1"/>
</dbReference>
<feature type="compositionally biased region" description="Basic and acidic residues" evidence="8">
    <location>
        <begin position="879"/>
        <end position="896"/>
    </location>
</feature>
<dbReference type="GeneTree" id="ENSGT00390000016335"/>
<dbReference type="Gene3D" id="3.30.60.90">
    <property type="match status" value="1"/>
</dbReference>
<dbReference type="InterPro" id="IPR013783">
    <property type="entry name" value="Ig-like_fold"/>
</dbReference>
<dbReference type="eggNOG" id="KOG4351">
    <property type="taxonomic scope" value="Eukaryota"/>
</dbReference>
<reference evidence="12" key="1">
    <citation type="submission" date="2011-12" db="EMBL/GenBank/DDBJ databases">
        <title>The Draft Genome of Lepisosteus oculatus.</title>
        <authorList>
            <consortium name="The Broad Institute Genome Assembly &amp; Analysis Group"/>
            <consortium name="Computational R&amp;D Group"/>
            <consortium name="and Sequencing Platform"/>
            <person name="Di Palma F."/>
            <person name="Alfoldi J."/>
            <person name="Johnson J."/>
            <person name="Berlin A."/>
            <person name="Gnerre S."/>
            <person name="Jaffe D."/>
            <person name="MacCallum I."/>
            <person name="Young S."/>
            <person name="Walker B.J."/>
            <person name="Lander E.S."/>
            <person name="Lindblad-Toh K."/>
        </authorList>
    </citation>
    <scope>NUCLEOTIDE SEQUENCE [LARGE SCALE GENOMIC DNA]</scope>
</reference>
<dbReference type="InterPro" id="IPR000270">
    <property type="entry name" value="PB1_dom"/>
</dbReference>
<feature type="domain" description="PB1" evidence="10">
    <location>
        <begin position="5"/>
        <end position="86"/>
    </location>
</feature>